<sequence length="655" mass="64088">MTTSTQDSPYYDVTTDQSSPYYQEASSWDTSSGDQIRDQVTKLVDYEIAHGWLGKAVDPRLRNELIQKVYLQRIDEARKGLGDGLDLRQPGTPPTTDWANASHEQMQQAIMENANSATVAESSEEWIRVGNELTQHQKTLSDAVEASEANWQGAGGDAARKHLSEIGKWLGQTAQGATLTGRQQEIHSQVLNETQRKMAANPPVQFDVRAANAQLMQCTSPVEYAVRVSQDLQVMQAQRVAREHAAQIMTQFDQEIGSAVATPEFPAPPALAQTRAASVSGGGAAGAGGAGGAGGASTPMLQGEQMMQRVQATPATPAIPATPDTPVLPAAAAGAGAVGAGAAGAGGIPSLDTGSGFPGGANVGSGAGFGGGAGSASGGSYQIPGTEGGSGKGFSAPGLPNVDLPSGTAGAGAGYAGTGAGYAGTGAGSGSKWTPPSMPDFTSPSGVTLPTGSGGGSTGGSGSMPSIPSIGYNGGVNGDSIASRLGGGGLPTSSFPTPDIPPLTGTTFTGAGGTGGTGGSGAGGIGGVGGPGIKGGAAGLGGVGGLGAAGGSSASGSAAGRLSAGAASGAMAAEEAAAGRAAAAGAGAAGAAGRAGAPGMSGAGMPHGGRGKGEDDKEHRVADYIEGDPELFQGEKVVAPPVIGLWKKNDEKKKK</sequence>
<gene>
    <name evidence="2" type="ORF">ORV05_23320</name>
</gene>
<feature type="compositionally biased region" description="Basic and acidic residues" evidence="1">
    <location>
        <begin position="611"/>
        <end position="622"/>
    </location>
</feature>
<evidence type="ECO:0008006" key="4">
    <source>
        <dbReference type="Google" id="ProtNLM"/>
    </source>
</evidence>
<organism evidence="2 3">
    <name type="scientific">Amycolatopsis cynarae</name>
    <dbReference type="NCBI Taxonomy" id="2995223"/>
    <lineage>
        <taxon>Bacteria</taxon>
        <taxon>Bacillati</taxon>
        <taxon>Actinomycetota</taxon>
        <taxon>Actinomycetes</taxon>
        <taxon>Pseudonocardiales</taxon>
        <taxon>Pseudonocardiaceae</taxon>
        <taxon>Amycolatopsis</taxon>
    </lineage>
</organism>
<feature type="region of interest" description="Disordered" evidence="1">
    <location>
        <begin position="425"/>
        <end position="471"/>
    </location>
</feature>
<dbReference type="InterPro" id="IPR038332">
    <property type="entry name" value="PPE_sf"/>
</dbReference>
<feature type="region of interest" description="Disordered" evidence="1">
    <location>
        <begin position="373"/>
        <end position="401"/>
    </location>
</feature>
<dbReference type="Proteomes" id="UP001163203">
    <property type="component" value="Chromosome"/>
</dbReference>
<dbReference type="RefSeq" id="WP_268754158.1">
    <property type="nucleotide sequence ID" value="NZ_CP113836.1"/>
</dbReference>
<dbReference type="SUPFAM" id="SSF140459">
    <property type="entry name" value="PE/PPE dimer-like"/>
    <property type="match status" value="1"/>
</dbReference>
<feature type="compositionally biased region" description="Gly residues" evidence="1">
    <location>
        <begin position="280"/>
        <end position="295"/>
    </location>
</feature>
<feature type="region of interest" description="Disordered" evidence="1">
    <location>
        <begin position="590"/>
        <end position="622"/>
    </location>
</feature>
<feature type="region of interest" description="Disordered" evidence="1">
    <location>
        <begin position="483"/>
        <end position="517"/>
    </location>
</feature>
<protein>
    <recommendedName>
        <fullName evidence="4">PPE family domain-containing protein</fullName>
    </recommendedName>
</protein>
<dbReference type="EMBL" id="CP113836">
    <property type="protein sequence ID" value="WAL63912.1"/>
    <property type="molecule type" value="Genomic_DNA"/>
</dbReference>
<evidence type="ECO:0000313" key="2">
    <source>
        <dbReference type="EMBL" id="WAL63912.1"/>
    </source>
</evidence>
<name>A0ABY7AVY8_9PSEU</name>
<feature type="region of interest" description="Disordered" evidence="1">
    <location>
        <begin position="279"/>
        <end position="299"/>
    </location>
</feature>
<dbReference type="Gene3D" id="1.20.1260.20">
    <property type="entry name" value="PPE superfamily"/>
    <property type="match status" value="1"/>
</dbReference>
<proteinExistence type="predicted"/>
<keyword evidence="3" id="KW-1185">Reference proteome</keyword>
<reference evidence="2" key="1">
    <citation type="submission" date="2022-11" db="EMBL/GenBank/DDBJ databases">
        <authorList>
            <person name="Mo P."/>
        </authorList>
    </citation>
    <scope>NUCLEOTIDE SEQUENCE</scope>
    <source>
        <strain evidence="2">HUAS 11-8</strain>
    </source>
</reference>
<feature type="region of interest" description="Disordered" evidence="1">
    <location>
        <begin position="1"/>
        <end position="33"/>
    </location>
</feature>
<feature type="compositionally biased region" description="Low complexity" evidence="1">
    <location>
        <begin position="442"/>
        <end position="451"/>
    </location>
</feature>
<feature type="compositionally biased region" description="Gly residues" evidence="1">
    <location>
        <begin position="452"/>
        <end position="462"/>
    </location>
</feature>
<evidence type="ECO:0000313" key="3">
    <source>
        <dbReference type="Proteomes" id="UP001163203"/>
    </source>
</evidence>
<feature type="compositionally biased region" description="Gly residues" evidence="1">
    <location>
        <begin position="599"/>
        <end position="608"/>
    </location>
</feature>
<accession>A0ABY7AVY8</accession>
<evidence type="ECO:0000256" key="1">
    <source>
        <dbReference type="SAM" id="MobiDB-lite"/>
    </source>
</evidence>